<comment type="caution">
    <text evidence="2">The sequence shown here is derived from an EMBL/GenBank/DDBJ whole genome shotgun (WGS) entry which is preliminary data.</text>
</comment>
<evidence type="ECO:0000256" key="1">
    <source>
        <dbReference type="SAM" id="MobiDB-lite"/>
    </source>
</evidence>
<sequence length="119" mass="12915">MVSRTRYAQPVYTVVPLLINTKDPPYRMPYGWNTEDPQVTKEYEQTGVNNASVGWGVGPTSTFKAGPQAQQASGAQPQPGQGAQAAQPFFIPRGIAAYIYDDKILIHCFHDSLTGAALS</sequence>
<dbReference type="EMBL" id="QJKJ01003113">
    <property type="protein sequence ID" value="RDX99890.1"/>
    <property type="molecule type" value="Genomic_DNA"/>
</dbReference>
<organism evidence="2 3">
    <name type="scientific">Mucuna pruriens</name>
    <name type="common">Velvet bean</name>
    <name type="synonym">Dolichos pruriens</name>
    <dbReference type="NCBI Taxonomy" id="157652"/>
    <lineage>
        <taxon>Eukaryota</taxon>
        <taxon>Viridiplantae</taxon>
        <taxon>Streptophyta</taxon>
        <taxon>Embryophyta</taxon>
        <taxon>Tracheophyta</taxon>
        <taxon>Spermatophyta</taxon>
        <taxon>Magnoliopsida</taxon>
        <taxon>eudicotyledons</taxon>
        <taxon>Gunneridae</taxon>
        <taxon>Pentapetalae</taxon>
        <taxon>rosids</taxon>
        <taxon>fabids</taxon>
        <taxon>Fabales</taxon>
        <taxon>Fabaceae</taxon>
        <taxon>Papilionoideae</taxon>
        <taxon>50 kb inversion clade</taxon>
        <taxon>NPAAA clade</taxon>
        <taxon>indigoferoid/millettioid clade</taxon>
        <taxon>Phaseoleae</taxon>
        <taxon>Mucuna</taxon>
    </lineage>
</organism>
<keyword evidence="3" id="KW-1185">Reference proteome</keyword>
<feature type="region of interest" description="Disordered" evidence="1">
    <location>
        <begin position="59"/>
        <end position="84"/>
    </location>
</feature>
<gene>
    <name evidence="2" type="ORF">CR513_16987</name>
</gene>
<evidence type="ECO:0000313" key="3">
    <source>
        <dbReference type="Proteomes" id="UP000257109"/>
    </source>
</evidence>
<feature type="non-terminal residue" evidence="2">
    <location>
        <position position="1"/>
    </location>
</feature>
<dbReference type="AlphaFoldDB" id="A0A371HAS8"/>
<proteinExistence type="predicted"/>
<reference evidence="2" key="1">
    <citation type="submission" date="2018-05" db="EMBL/GenBank/DDBJ databases">
        <title>Draft genome of Mucuna pruriens seed.</title>
        <authorList>
            <person name="Nnadi N.E."/>
            <person name="Vos R."/>
            <person name="Hasami M.H."/>
            <person name="Devisetty U.K."/>
            <person name="Aguiy J.C."/>
        </authorList>
    </citation>
    <scope>NUCLEOTIDE SEQUENCE [LARGE SCALE GENOMIC DNA]</scope>
    <source>
        <strain evidence="2">JCA_2017</strain>
    </source>
</reference>
<feature type="compositionally biased region" description="Low complexity" evidence="1">
    <location>
        <begin position="65"/>
        <end position="84"/>
    </location>
</feature>
<accession>A0A371HAS8</accession>
<name>A0A371HAS8_MUCPR</name>
<dbReference type="Proteomes" id="UP000257109">
    <property type="component" value="Unassembled WGS sequence"/>
</dbReference>
<evidence type="ECO:0000313" key="2">
    <source>
        <dbReference type="EMBL" id="RDX99890.1"/>
    </source>
</evidence>
<protein>
    <submittedName>
        <fullName evidence="2">Uncharacterized protein</fullName>
    </submittedName>
</protein>